<feature type="compositionally biased region" description="Polar residues" evidence="1">
    <location>
        <begin position="271"/>
        <end position="280"/>
    </location>
</feature>
<dbReference type="AlphaFoldDB" id="A0A227KRF5"/>
<dbReference type="InterPro" id="IPR036249">
    <property type="entry name" value="Thioredoxin-like_sf"/>
</dbReference>
<dbReference type="Pfam" id="PF13728">
    <property type="entry name" value="TraF"/>
    <property type="match status" value="1"/>
</dbReference>
<feature type="domain" description="Thioredoxin" evidence="3">
    <location>
        <begin position="109"/>
        <end position="252"/>
    </location>
</feature>
<evidence type="ECO:0000256" key="2">
    <source>
        <dbReference type="SAM" id="SignalP"/>
    </source>
</evidence>
<dbReference type="SUPFAM" id="SSF52833">
    <property type="entry name" value="Thioredoxin-like"/>
    <property type="match status" value="1"/>
</dbReference>
<evidence type="ECO:0000259" key="3">
    <source>
        <dbReference type="PROSITE" id="PS51352"/>
    </source>
</evidence>
<proteinExistence type="predicted"/>
<accession>A0A227KRF5</accession>
<reference evidence="5" key="1">
    <citation type="submission" date="2017-05" db="EMBL/GenBank/DDBJ databases">
        <title>Improved OligoMM genomes.</title>
        <authorList>
            <person name="Garzetti D."/>
        </authorList>
    </citation>
    <scope>NUCLEOTIDE SEQUENCE [LARGE SCALE GENOMIC DNA]</scope>
    <source>
        <strain evidence="5">YL45</strain>
    </source>
</reference>
<dbReference type="InterPro" id="IPR013766">
    <property type="entry name" value="Thioredoxin_domain"/>
</dbReference>
<evidence type="ECO:0000256" key="1">
    <source>
        <dbReference type="SAM" id="MobiDB-lite"/>
    </source>
</evidence>
<keyword evidence="5" id="KW-1185">Reference proteome</keyword>
<feature type="chain" id="PRO_5011235646" evidence="2">
    <location>
        <begin position="21"/>
        <end position="280"/>
    </location>
</feature>
<organism evidence="4 5">
    <name type="scientific">Turicimonas muris</name>
    <dbReference type="NCBI Taxonomy" id="1796652"/>
    <lineage>
        <taxon>Bacteria</taxon>
        <taxon>Pseudomonadati</taxon>
        <taxon>Pseudomonadota</taxon>
        <taxon>Betaproteobacteria</taxon>
        <taxon>Burkholderiales</taxon>
        <taxon>Sutterellaceae</taxon>
        <taxon>Turicimonas</taxon>
    </lineage>
</organism>
<feature type="region of interest" description="Disordered" evidence="1">
    <location>
        <begin position="261"/>
        <end position="280"/>
    </location>
</feature>
<comment type="caution">
    <text evidence="4">The sequence shown here is derived from an EMBL/GenBank/DDBJ whole genome shotgun (WGS) entry which is preliminary data.</text>
</comment>
<evidence type="ECO:0000313" key="4">
    <source>
        <dbReference type="EMBL" id="OXE51090.1"/>
    </source>
</evidence>
<feature type="signal peptide" evidence="2">
    <location>
        <begin position="1"/>
        <end position="20"/>
    </location>
</feature>
<dbReference type="EMBL" id="NHMP01000001">
    <property type="protein sequence ID" value="OXE51090.1"/>
    <property type="molecule type" value="Genomic_DNA"/>
</dbReference>
<dbReference type="PROSITE" id="PS51352">
    <property type="entry name" value="THIOREDOXIN_2"/>
    <property type="match status" value="1"/>
</dbReference>
<gene>
    <name evidence="4" type="ORF">ADH67_01995</name>
</gene>
<name>A0A227KRF5_9BURK</name>
<dbReference type="Proteomes" id="UP000214610">
    <property type="component" value="Unassembled WGS sequence"/>
</dbReference>
<dbReference type="InterPro" id="IPR039555">
    <property type="entry name" value="TraF/TrbB"/>
</dbReference>
<dbReference type="RefSeq" id="WP_066591152.1">
    <property type="nucleotide sequence ID" value="NZ_CAJTBZ010000018.1"/>
</dbReference>
<dbReference type="GeneID" id="78363294"/>
<keyword evidence="2" id="KW-0732">Signal</keyword>
<evidence type="ECO:0000313" key="5">
    <source>
        <dbReference type="Proteomes" id="UP000214610"/>
    </source>
</evidence>
<sequence>MSLKPILTFLLGFMTSLSAAQENNFWTEDVWKSDERGFLYYPSDKPKEVKPAPLDLKSIPTIEGLREERERRLNTAVMNPTEENMKLYLEANHFVQEKSALFADQWRRVAWQNPEYDFSARNPAANFAQVDLKNERNKQKALELGTLSKEWGLVYFFKDNCRFCHLQSPLIKKLSTDYGFEVIAVSLDGSANEHFPESLPDNGIGSLLTKGQGIQQVPALFMVNREQTKSYLVSSGVVALEDILSRIALLGTKEPGASLFGGESLKDTAYPSASNPLNQE</sequence>
<protein>
    <submittedName>
        <fullName evidence="4">Conjugal transfer protein TraF</fullName>
    </submittedName>
</protein>
<dbReference type="Gene3D" id="3.40.30.10">
    <property type="entry name" value="Glutaredoxin"/>
    <property type="match status" value="1"/>
</dbReference>